<evidence type="ECO:0000256" key="1">
    <source>
        <dbReference type="SAM" id="MobiDB-lite"/>
    </source>
</evidence>
<sequence length="75" mass="8239">MGKHAWITTTLIDMAAYAEMNNLFDLHAELCNVAVTAALLSSDEEPGDEVNQEPATANLISFPTQRRRKLEPGPI</sequence>
<proteinExistence type="predicted"/>
<organism evidence="2 3">
    <name type="scientific">Defluviimonas salinarum</name>
    <dbReference type="NCBI Taxonomy" id="2992147"/>
    <lineage>
        <taxon>Bacteria</taxon>
        <taxon>Pseudomonadati</taxon>
        <taxon>Pseudomonadota</taxon>
        <taxon>Alphaproteobacteria</taxon>
        <taxon>Rhodobacterales</taxon>
        <taxon>Paracoccaceae</taxon>
        <taxon>Albidovulum</taxon>
    </lineage>
</organism>
<dbReference type="EMBL" id="JAPDOG010000067">
    <property type="protein sequence ID" value="MCW3784766.1"/>
    <property type="molecule type" value="Genomic_DNA"/>
</dbReference>
<evidence type="ECO:0000313" key="3">
    <source>
        <dbReference type="Proteomes" id="UP001207582"/>
    </source>
</evidence>
<feature type="region of interest" description="Disordered" evidence="1">
    <location>
        <begin position="43"/>
        <end position="75"/>
    </location>
</feature>
<gene>
    <name evidence="2" type="ORF">OM960_24975</name>
</gene>
<evidence type="ECO:0000313" key="2">
    <source>
        <dbReference type="EMBL" id="MCW3784766.1"/>
    </source>
</evidence>
<dbReference type="Proteomes" id="UP001207582">
    <property type="component" value="Unassembled WGS sequence"/>
</dbReference>
<reference evidence="2 3" key="1">
    <citation type="submission" date="2022-10" db="EMBL/GenBank/DDBJ databases">
        <title>Defluviimonas sp. CAU 1641 isolated from mud.</title>
        <authorList>
            <person name="Kim W."/>
        </authorList>
    </citation>
    <scope>NUCLEOTIDE SEQUENCE [LARGE SCALE GENOMIC DNA]</scope>
    <source>
        <strain evidence="2 3">CAU 1641</strain>
    </source>
</reference>
<name>A0ABT3JAR2_9RHOB</name>
<feature type="compositionally biased region" description="Polar residues" evidence="1">
    <location>
        <begin position="53"/>
        <end position="64"/>
    </location>
</feature>
<comment type="caution">
    <text evidence="2">The sequence shown here is derived from an EMBL/GenBank/DDBJ whole genome shotgun (WGS) entry which is preliminary data.</text>
</comment>
<accession>A0ABT3JAR2</accession>
<protein>
    <submittedName>
        <fullName evidence="2">Uncharacterized protein</fullName>
    </submittedName>
</protein>
<keyword evidence="3" id="KW-1185">Reference proteome</keyword>
<dbReference type="RefSeq" id="WP_264773897.1">
    <property type="nucleotide sequence ID" value="NZ_JAPDOG010000067.1"/>
</dbReference>